<evidence type="ECO:0000313" key="3">
    <source>
        <dbReference type="EMBL" id="AWB65132.1"/>
    </source>
</evidence>
<dbReference type="Pfam" id="PF13478">
    <property type="entry name" value="XdhC_C"/>
    <property type="match status" value="1"/>
</dbReference>
<proteinExistence type="predicted"/>
<organism evidence="3 4">
    <name type="scientific">Saccharobesus litoralis</name>
    <dbReference type="NCBI Taxonomy" id="2172099"/>
    <lineage>
        <taxon>Bacteria</taxon>
        <taxon>Pseudomonadati</taxon>
        <taxon>Pseudomonadota</taxon>
        <taxon>Gammaproteobacteria</taxon>
        <taxon>Alteromonadales</taxon>
        <taxon>Alteromonadaceae</taxon>
        <taxon>Saccharobesus</taxon>
    </lineage>
</organism>
<accession>A0A2S0VLQ1</accession>
<dbReference type="AlphaFoldDB" id="A0A2S0VLQ1"/>
<feature type="domain" description="XdhC Rossmann" evidence="2">
    <location>
        <begin position="169"/>
        <end position="307"/>
    </location>
</feature>
<dbReference type="Proteomes" id="UP000244441">
    <property type="component" value="Chromosome"/>
</dbReference>
<dbReference type="InterPro" id="IPR027051">
    <property type="entry name" value="XdhC_Rossmann_dom"/>
</dbReference>
<dbReference type="EMBL" id="CP026604">
    <property type="protein sequence ID" value="AWB65132.1"/>
    <property type="molecule type" value="Genomic_DNA"/>
</dbReference>
<dbReference type="InterPro" id="IPR003777">
    <property type="entry name" value="XdhC_CoxI"/>
</dbReference>
<dbReference type="InterPro" id="IPR052698">
    <property type="entry name" value="MoCofactor_Util/Proc"/>
</dbReference>
<dbReference type="PANTHER" id="PTHR30388:SF4">
    <property type="entry name" value="MOLYBDENUM COFACTOR INSERTION CHAPERONE PAOD"/>
    <property type="match status" value="1"/>
</dbReference>
<evidence type="ECO:0000259" key="1">
    <source>
        <dbReference type="Pfam" id="PF02625"/>
    </source>
</evidence>
<dbReference type="KEGG" id="cate:C2869_01150"/>
<evidence type="ECO:0000259" key="2">
    <source>
        <dbReference type="Pfam" id="PF13478"/>
    </source>
</evidence>
<dbReference type="Pfam" id="PF02625">
    <property type="entry name" value="XdhC_CoxI"/>
    <property type="match status" value="1"/>
</dbReference>
<dbReference type="OrthoDB" id="9815497at2"/>
<sequence length="339" mass="36966">MTNQISALLANWLKQKDDHDWVLGTIVETQGSSYRKAGAMLFINNLGQYFGLLSGGCLEADIMRQAQQVMDSGLPKVIQYDMREEDDISWKLGIGCGGMVRILLQPLNQDNQYHHLPNVLKLLTERQTLTYTINLNKPETANTILKQANQSESEPSGFLSIPLKAEPHLAVFGAGIDARPLVAMAGNLGWQITLVDHRTNNARGQYFPAATTIIRQHPDDLKDHEFLSNIDAAVVMGHNIQFDAAALSLLQKSSAGYIGMLGPKHRKQKVLNAAKLSTLSKPLSGPIGLNLGGELPESIALSILAEIHAVLEQRDARSLSGVVKAADSTPSIRHKSQVA</sequence>
<gene>
    <name evidence="3" type="ORF">C2869_01150</name>
</gene>
<name>A0A2S0VLQ1_9ALTE</name>
<keyword evidence="4" id="KW-1185">Reference proteome</keyword>
<dbReference type="Gene3D" id="3.40.50.720">
    <property type="entry name" value="NAD(P)-binding Rossmann-like Domain"/>
    <property type="match status" value="1"/>
</dbReference>
<protein>
    <submittedName>
        <fullName evidence="3">Xanthine dehydrogenase</fullName>
    </submittedName>
</protein>
<dbReference type="RefSeq" id="WP_108601210.1">
    <property type="nucleotide sequence ID" value="NZ_CP026604.1"/>
</dbReference>
<feature type="domain" description="XdhC- CoxI" evidence="1">
    <location>
        <begin position="17"/>
        <end position="81"/>
    </location>
</feature>
<dbReference type="PANTHER" id="PTHR30388">
    <property type="entry name" value="ALDEHYDE OXIDOREDUCTASE MOLYBDENUM COFACTOR ASSEMBLY PROTEIN"/>
    <property type="match status" value="1"/>
</dbReference>
<evidence type="ECO:0000313" key="4">
    <source>
        <dbReference type="Proteomes" id="UP000244441"/>
    </source>
</evidence>
<reference evidence="3 4" key="1">
    <citation type="submission" date="2018-01" db="EMBL/GenBank/DDBJ databases">
        <title>Genome sequence of a Cantenovulum-like bacteria.</title>
        <authorList>
            <person name="Tan W.R."/>
            <person name="Lau N.-S."/>
            <person name="Go F."/>
            <person name="Amirul A.-A.A."/>
        </authorList>
    </citation>
    <scope>NUCLEOTIDE SEQUENCE [LARGE SCALE GENOMIC DNA]</scope>
    <source>
        <strain evidence="3 4">CCB-QB4</strain>
    </source>
</reference>